<dbReference type="AlphaFoldDB" id="A0A7G5F693"/>
<geneLocation type="plasmid" evidence="1">
    <name>pL21-1NR</name>
</geneLocation>
<proteinExistence type="predicted"/>
<accession>A0A7G5F693</accession>
<name>A0A7G5F693_9ENTR</name>
<sequence length="134" mass="15253">MDSVHHIWCPLSSQEFQDLPDGAETTLTFVLQWGEDDNARLTRLRAQGLDKPHPAGEVTLQSAIFEVQDPQAAREHWHALFGFNELSEGLSAGQQRFLFRQGEANRLVELVFNASDPSLKGQRFRVGRGEYRFQ</sequence>
<dbReference type="GO" id="GO:0004355">
    <property type="term" value="F:glutamate synthase (NADPH) activity"/>
    <property type="evidence" value="ECO:0007669"/>
    <property type="project" value="UniProtKB-EC"/>
</dbReference>
<reference evidence="1" key="1">
    <citation type="submission" date="2019-09" db="EMBL/GenBank/DDBJ databases">
        <authorList>
            <person name="Zhou D."/>
            <person name="Xu Y."/>
        </authorList>
    </citation>
    <scope>NUCLEOTIDE SEQUENCE</scope>
    <source>
        <strain evidence="1">L21</strain>
        <plasmid evidence="1">pL21-1NR</plasmid>
    </source>
</reference>
<protein>
    <submittedName>
        <fullName evidence="1">Glutamate synthase [NADPH] large chain</fullName>
        <ecNumber evidence="1">1.4.1.13</ecNumber>
    </submittedName>
</protein>
<dbReference type="EC" id="1.4.1.13" evidence="1"/>
<dbReference type="EMBL" id="MN423365">
    <property type="protein sequence ID" value="QMV81768.1"/>
    <property type="molecule type" value="Genomic_DNA"/>
</dbReference>
<organism evidence="1">
    <name type="scientific">Leclercia adecarboxylata</name>
    <dbReference type="NCBI Taxonomy" id="83655"/>
    <lineage>
        <taxon>Bacteria</taxon>
        <taxon>Pseudomonadati</taxon>
        <taxon>Pseudomonadota</taxon>
        <taxon>Gammaproteobacteria</taxon>
        <taxon>Enterobacterales</taxon>
        <taxon>Enterobacteriaceae</taxon>
        <taxon>Leclercia</taxon>
    </lineage>
</organism>
<keyword evidence="1" id="KW-0560">Oxidoreductase</keyword>
<keyword evidence="1" id="KW-0614">Plasmid</keyword>
<evidence type="ECO:0000313" key="1">
    <source>
        <dbReference type="EMBL" id="QMV81768.1"/>
    </source>
</evidence>